<organism evidence="1 2">
    <name type="scientific">Candidatus Portnoybacteria bacterium RBG_19FT_COMBO_36_7</name>
    <dbReference type="NCBI Taxonomy" id="1801992"/>
    <lineage>
        <taxon>Bacteria</taxon>
        <taxon>Candidatus Portnoyibacteriota</taxon>
    </lineage>
</organism>
<proteinExistence type="predicted"/>
<name>A0A1G2F8E5_9BACT</name>
<protein>
    <submittedName>
        <fullName evidence="1">Uncharacterized protein</fullName>
    </submittedName>
</protein>
<evidence type="ECO:0000313" key="2">
    <source>
        <dbReference type="Proteomes" id="UP000179099"/>
    </source>
</evidence>
<accession>A0A1G2F8E5</accession>
<gene>
    <name evidence="1" type="ORF">A2Y98_03430</name>
</gene>
<dbReference type="Proteomes" id="UP000179099">
    <property type="component" value="Unassembled WGS sequence"/>
</dbReference>
<evidence type="ECO:0000313" key="1">
    <source>
        <dbReference type="EMBL" id="OGZ33890.1"/>
    </source>
</evidence>
<dbReference type="AlphaFoldDB" id="A0A1G2F8E5"/>
<reference evidence="1 2" key="1">
    <citation type="journal article" date="2016" name="Nat. Commun.">
        <title>Thousands of microbial genomes shed light on interconnected biogeochemical processes in an aquifer system.</title>
        <authorList>
            <person name="Anantharaman K."/>
            <person name="Brown C.T."/>
            <person name="Hug L.A."/>
            <person name="Sharon I."/>
            <person name="Castelle C.J."/>
            <person name="Probst A.J."/>
            <person name="Thomas B.C."/>
            <person name="Singh A."/>
            <person name="Wilkins M.J."/>
            <person name="Karaoz U."/>
            <person name="Brodie E.L."/>
            <person name="Williams K.H."/>
            <person name="Hubbard S.S."/>
            <person name="Banfield J.F."/>
        </authorList>
    </citation>
    <scope>NUCLEOTIDE SEQUENCE [LARGE SCALE GENOMIC DNA]</scope>
</reference>
<comment type="caution">
    <text evidence="1">The sequence shown here is derived from an EMBL/GenBank/DDBJ whole genome shotgun (WGS) entry which is preliminary data.</text>
</comment>
<dbReference type="EMBL" id="MHMW01000022">
    <property type="protein sequence ID" value="OGZ33890.1"/>
    <property type="molecule type" value="Genomic_DNA"/>
</dbReference>
<sequence length="59" mass="6322">MKKNKAGLGFRGCEGCEVEIPEKECVSCCVPRREDMLLGAGLLAEKAAEPLNIGWGQAD</sequence>